<evidence type="ECO:0000256" key="6">
    <source>
        <dbReference type="SAM" id="Phobius"/>
    </source>
</evidence>
<feature type="transmembrane region" description="Helical" evidence="6">
    <location>
        <begin position="21"/>
        <end position="43"/>
    </location>
</feature>
<accession>A0A4R7KRR5</accession>
<gene>
    <name evidence="8" type="ORF">EDD71_10738</name>
</gene>
<dbReference type="InterPro" id="IPR011049">
    <property type="entry name" value="Serralysin-like_metalloprot_C"/>
</dbReference>
<keyword evidence="2 6" id="KW-0812">Transmembrane</keyword>
<evidence type="ECO:0000256" key="4">
    <source>
        <dbReference type="ARBA" id="ARBA00023136"/>
    </source>
</evidence>
<dbReference type="Gene3D" id="3.40.1710.10">
    <property type="entry name" value="abc type-2 transporter like domain"/>
    <property type="match status" value="1"/>
</dbReference>
<proteinExistence type="predicted"/>
<dbReference type="SUPFAM" id="SSF101967">
    <property type="entry name" value="Adhesin YadA, collagen-binding domain"/>
    <property type="match status" value="1"/>
</dbReference>
<evidence type="ECO:0000256" key="2">
    <source>
        <dbReference type="ARBA" id="ARBA00022692"/>
    </source>
</evidence>
<evidence type="ECO:0000256" key="3">
    <source>
        <dbReference type="ARBA" id="ARBA00022989"/>
    </source>
</evidence>
<name>A0A4R7KRR5_9CLOT</name>
<dbReference type="NCBIfam" id="TIGR03061">
    <property type="entry name" value="pip_yhgE_Nterm"/>
    <property type="match status" value="1"/>
</dbReference>
<dbReference type="NCBIfam" id="TIGR03057">
    <property type="entry name" value="xxxLxxG_by_4"/>
    <property type="match status" value="2"/>
</dbReference>
<feature type="domain" description="ABC transmembrane type-2" evidence="7">
    <location>
        <begin position="694"/>
        <end position="758"/>
    </location>
</feature>
<keyword evidence="3 6" id="KW-1133">Transmembrane helix</keyword>
<dbReference type="InterPro" id="IPR013525">
    <property type="entry name" value="ABC2_TM"/>
</dbReference>
<feature type="transmembrane region" description="Helical" evidence="6">
    <location>
        <begin position="738"/>
        <end position="755"/>
    </location>
</feature>
<evidence type="ECO:0000256" key="1">
    <source>
        <dbReference type="ARBA" id="ARBA00004141"/>
    </source>
</evidence>
<protein>
    <submittedName>
        <fullName evidence="8">Putative membrane protein</fullName>
    </submittedName>
</protein>
<dbReference type="EMBL" id="SOAZ01000007">
    <property type="protein sequence ID" value="TDT61313.1"/>
    <property type="molecule type" value="Genomic_DNA"/>
</dbReference>
<comment type="subcellular location">
    <subcellularLocation>
        <location evidence="1">Membrane</location>
        <topology evidence="1">Multi-pass membrane protein</topology>
    </subcellularLocation>
</comment>
<dbReference type="GO" id="GO:0140359">
    <property type="term" value="F:ABC-type transporter activity"/>
    <property type="evidence" value="ECO:0007669"/>
    <property type="project" value="InterPro"/>
</dbReference>
<dbReference type="OrthoDB" id="9811483at2"/>
<feature type="transmembrane region" description="Helical" evidence="6">
    <location>
        <begin position="678"/>
        <end position="696"/>
    </location>
</feature>
<feature type="transmembrane region" description="Helical" evidence="6">
    <location>
        <begin position="618"/>
        <end position="641"/>
    </location>
</feature>
<dbReference type="InterPro" id="IPR017501">
    <property type="entry name" value="Phage_infect_YhgE_C"/>
</dbReference>
<dbReference type="InterPro" id="IPR051328">
    <property type="entry name" value="T7SS_ABC-Transporter"/>
</dbReference>
<evidence type="ECO:0000256" key="5">
    <source>
        <dbReference type="SAM" id="Coils"/>
    </source>
</evidence>
<dbReference type="GO" id="GO:0016020">
    <property type="term" value="C:membrane"/>
    <property type="evidence" value="ECO:0007669"/>
    <property type="project" value="UniProtKB-SubCell"/>
</dbReference>
<sequence>MTLLQIPKDELKTLWNNKIKIVAIVAIIAIPLLYSFLYLKAYWDPYGNLKDYHIAVVNMDKGAVMEDKTENFGKDIIDKLKERQDIGFEFVDSKTAQAGLENGKYFAVIEIPEDFSKRIVSAKDGNVVYPSINYYSNNKKNYIGTKISDSIKDQILKEVRESISKQYGEIAFSTINDLKDGLKDASSGSDKLLEGSNTLHNGIETLSKGLKDFESQVPGLQSGTSSLSEGADSLNKGLNEFNLKLPALSDAIDQLHSGADSLNEGLSSTNEGATHLVEKAKSLKDGGSALINNYENNLLPGYLQLSQGLKYEADNLNAGALQVQAGVNSLISSVVQTQAALDEAQKYLQLYLKSPGGAQAMADPNMQAFLSVMQNISNSNSDDKIKDLQNELDDLIKGTSNLSNQLDMNRADSAVSTYYAGLKDLKVKGILPYTFGVNQYVDGVNKLASGIGTLSQGASRLASGLDSLNENMFSLLDASNSLYTGSSILSKGIHELTSKMPSLASGVGQLSQGSQDLTRGISTLRDGIKELNYGLKDGVKNVENNIKSSSKDLGEFIGNPVKVSETNVNPVDNYGSGLAPYFLPISLWLGAVFMLLIIKIKNENYKTLNNLQLTIGKYILYALIGIIQAVLLGGIVLLLGIKPSNLPLLFAFLMLMALSFDSIIYCFISLFGLAGEGIAVILLVLQLCSDAGTFPIETLPQFFQNISPYLPFTYAVEAIREILFASTLNASIIVKDSVITMLFGLVFMVINIIFIRKGEAINKSIEDRLAA</sequence>
<dbReference type="NCBIfam" id="TIGR03062">
    <property type="entry name" value="pip_yhgE_Cterm"/>
    <property type="match status" value="1"/>
</dbReference>
<feature type="coiled-coil region" evidence="5">
    <location>
        <begin position="378"/>
        <end position="405"/>
    </location>
</feature>
<dbReference type="InterPro" id="IPR047817">
    <property type="entry name" value="ABC2_TM_bact-type"/>
</dbReference>
<dbReference type="RefSeq" id="WP_133627793.1">
    <property type="nucleotide sequence ID" value="NZ_SOAZ01000007.1"/>
</dbReference>
<dbReference type="Proteomes" id="UP000295325">
    <property type="component" value="Unassembled WGS sequence"/>
</dbReference>
<keyword evidence="5" id="KW-0175">Coiled coil</keyword>
<keyword evidence="4 6" id="KW-0472">Membrane</keyword>
<dbReference type="Gene3D" id="1.10.287.950">
    <property type="entry name" value="Methyl-accepting chemotaxis protein"/>
    <property type="match status" value="1"/>
</dbReference>
<keyword evidence="9" id="KW-1185">Reference proteome</keyword>
<evidence type="ECO:0000259" key="7">
    <source>
        <dbReference type="PROSITE" id="PS51012"/>
    </source>
</evidence>
<evidence type="ECO:0000313" key="9">
    <source>
        <dbReference type="Proteomes" id="UP000295325"/>
    </source>
</evidence>
<comment type="caution">
    <text evidence="8">The sequence shown here is derived from an EMBL/GenBank/DDBJ whole genome shotgun (WGS) entry which is preliminary data.</text>
</comment>
<dbReference type="PROSITE" id="PS51012">
    <property type="entry name" value="ABC_TM2"/>
    <property type="match status" value="1"/>
</dbReference>
<feature type="transmembrane region" description="Helical" evidence="6">
    <location>
        <begin position="647"/>
        <end position="671"/>
    </location>
</feature>
<dbReference type="PANTHER" id="PTHR43077:SF5">
    <property type="entry name" value="PHAGE INFECTION PROTEIN"/>
    <property type="match status" value="1"/>
</dbReference>
<feature type="transmembrane region" description="Helical" evidence="6">
    <location>
        <begin position="578"/>
        <end position="598"/>
    </location>
</feature>
<dbReference type="AlphaFoldDB" id="A0A4R7KRR5"/>
<dbReference type="InterPro" id="IPR017500">
    <property type="entry name" value="Phage_infect_YhgE_N"/>
</dbReference>
<dbReference type="InterPro" id="IPR023908">
    <property type="entry name" value="xxxLxxG_rpt"/>
</dbReference>
<evidence type="ECO:0000313" key="8">
    <source>
        <dbReference type="EMBL" id="TDT61313.1"/>
    </source>
</evidence>
<reference evidence="8 9" key="1">
    <citation type="submission" date="2019-03" db="EMBL/GenBank/DDBJ databases">
        <title>Genomic Encyclopedia of Type Strains, Phase IV (KMG-IV): sequencing the most valuable type-strain genomes for metagenomic binning, comparative biology and taxonomic classification.</title>
        <authorList>
            <person name="Goeker M."/>
        </authorList>
    </citation>
    <scope>NUCLEOTIDE SEQUENCE [LARGE SCALE GENOMIC DNA]</scope>
    <source>
        <strain evidence="8 9">DSM 24455</strain>
    </source>
</reference>
<dbReference type="PANTHER" id="PTHR43077">
    <property type="entry name" value="TRANSPORT PERMEASE YVFS-RELATED"/>
    <property type="match status" value="1"/>
</dbReference>
<dbReference type="Pfam" id="PF12698">
    <property type="entry name" value="ABC2_membrane_3"/>
    <property type="match status" value="2"/>
</dbReference>
<organism evidence="8 9">
    <name type="scientific">Fonticella tunisiensis</name>
    <dbReference type="NCBI Taxonomy" id="1096341"/>
    <lineage>
        <taxon>Bacteria</taxon>
        <taxon>Bacillati</taxon>
        <taxon>Bacillota</taxon>
        <taxon>Clostridia</taxon>
        <taxon>Eubacteriales</taxon>
        <taxon>Clostridiaceae</taxon>
        <taxon>Fonticella</taxon>
    </lineage>
</organism>